<name>A0A6S7K4T0_PARCT</name>
<dbReference type="OrthoDB" id="1856718at2759"/>
<dbReference type="EMBL" id="CACRXK020025397">
    <property type="protein sequence ID" value="CAB4039447.1"/>
    <property type="molecule type" value="Genomic_DNA"/>
</dbReference>
<dbReference type="GO" id="GO:0009086">
    <property type="term" value="P:methionine biosynthetic process"/>
    <property type="evidence" value="ECO:0007669"/>
    <property type="project" value="TreeGrafter"/>
</dbReference>
<dbReference type="Gene3D" id="3.40.50.360">
    <property type="match status" value="1"/>
</dbReference>
<evidence type="ECO:0000256" key="1">
    <source>
        <dbReference type="ARBA" id="ARBA00022630"/>
    </source>
</evidence>
<gene>
    <name evidence="2" type="ORF">PACLA_8A089038</name>
</gene>
<evidence type="ECO:0000313" key="3">
    <source>
        <dbReference type="Proteomes" id="UP001152795"/>
    </source>
</evidence>
<feature type="non-terminal residue" evidence="2">
    <location>
        <position position="1"/>
    </location>
</feature>
<dbReference type="InterPro" id="IPR008254">
    <property type="entry name" value="Flavodoxin/NO_synth"/>
</dbReference>
<dbReference type="SUPFAM" id="SSF52218">
    <property type="entry name" value="Flavoproteins"/>
    <property type="match status" value="1"/>
</dbReference>
<dbReference type="GO" id="GO:0010181">
    <property type="term" value="F:FMN binding"/>
    <property type="evidence" value="ECO:0007669"/>
    <property type="project" value="InterPro"/>
</dbReference>
<dbReference type="InterPro" id="IPR029039">
    <property type="entry name" value="Flavoprotein-like_sf"/>
</dbReference>
<keyword evidence="1" id="KW-0285">Flavoprotein</keyword>
<dbReference type="GO" id="GO:0005829">
    <property type="term" value="C:cytosol"/>
    <property type="evidence" value="ECO:0007669"/>
    <property type="project" value="TreeGrafter"/>
</dbReference>
<dbReference type="PRINTS" id="PR00369">
    <property type="entry name" value="FLAVODOXIN"/>
</dbReference>
<dbReference type="InterPro" id="IPR001094">
    <property type="entry name" value="Flavdoxin-like"/>
</dbReference>
<protein>
    <submittedName>
        <fullName evidence="2">Methionine synthase reductase-like</fullName>
    </submittedName>
</protein>
<dbReference type="GO" id="GO:0050667">
    <property type="term" value="P:homocysteine metabolic process"/>
    <property type="evidence" value="ECO:0007669"/>
    <property type="project" value="TreeGrafter"/>
</dbReference>
<reference evidence="2" key="1">
    <citation type="submission" date="2020-04" db="EMBL/GenBank/DDBJ databases">
        <authorList>
            <person name="Alioto T."/>
            <person name="Alioto T."/>
            <person name="Gomez Garrido J."/>
        </authorList>
    </citation>
    <scope>NUCLEOTIDE SEQUENCE</scope>
    <source>
        <strain evidence="2">A484AB</strain>
    </source>
</reference>
<dbReference type="GO" id="GO:0030586">
    <property type="term" value="F:[methionine synthase] reductase (NADPH) activity"/>
    <property type="evidence" value="ECO:0007669"/>
    <property type="project" value="TreeGrafter"/>
</dbReference>
<feature type="non-terminal residue" evidence="2">
    <location>
        <position position="116"/>
    </location>
</feature>
<dbReference type="Proteomes" id="UP001152795">
    <property type="component" value="Unassembled WGS sequence"/>
</dbReference>
<accession>A0A6S7K4T0</accession>
<dbReference type="AlphaFoldDB" id="A0A6S7K4T0"/>
<evidence type="ECO:0000313" key="2">
    <source>
        <dbReference type="EMBL" id="CAB4039447.1"/>
    </source>
</evidence>
<dbReference type="PROSITE" id="PS50902">
    <property type="entry name" value="FLAVODOXIN_LIKE"/>
    <property type="match status" value="1"/>
</dbReference>
<dbReference type="FunFam" id="3.40.50.360:FF:000059">
    <property type="entry name" value="5-methyltetrahydrofolate-homocysteine methyltransferase reductase"/>
    <property type="match status" value="1"/>
</dbReference>
<organism evidence="2 3">
    <name type="scientific">Paramuricea clavata</name>
    <name type="common">Red gorgonian</name>
    <name type="synonym">Violescent sea-whip</name>
    <dbReference type="NCBI Taxonomy" id="317549"/>
    <lineage>
        <taxon>Eukaryota</taxon>
        <taxon>Metazoa</taxon>
        <taxon>Cnidaria</taxon>
        <taxon>Anthozoa</taxon>
        <taxon>Octocorallia</taxon>
        <taxon>Malacalcyonacea</taxon>
        <taxon>Plexauridae</taxon>
        <taxon>Paramuricea</taxon>
    </lineage>
</organism>
<dbReference type="Pfam" id="PF00258">
    <property type="entry name" value="Flavodoxin_1"/>
    <property type="match status" value="1"/>
</dbReference>
<comment type="caution">
    <text evidence="2">The sequence shown here is derived from an EMBL/GenBank/DDBJ whole genome shotgun (WGS) entry which is preliminary data.</text>
</comment>
<keyword evidence="3" id="KW-1185">Reference proteome</keyword>
<dbReference type="PANTHER" id="PTHR19384:SF84">
    <property type="entry name" value="METHIONINE SYNTHASE REDUCTASE"/>
    <property type="match status" value="1"/>
</dbReference>
<sequence>FSIEKEKCVVFVVSTTGDGDPPDTVTKFWRRLRKKTLGSTYLKGLHYALLGLGDTNYTNFCNCSKTLNSRLLGLGATHFYPPGFADDAVGLEVVVEPWIDELWPALLKELSSNRHD</sequence>
<proteinExistence type="predicted"/>
<dbReference type="PANTHER" id="PTHR19384">
    <property type="entry name" value="NITRIC OXIDE SYNTHASE-RELATED"/>
    <property type="match status" value="1"/>
</dbReference>
<dbReference type="GO" id="GO:0050660">
    <property type="term" value="F:flavin adenine dinucleotide binding"/>
    <property type="evidence" value="ECO:0007669"/>
    <property type="project" value="TreeGrafter"/>
</dbReference>